<reference evidence="2" key="1">
    <citation type="submission" date="2021-07" db="EMBL/GenBank/DDBJ databases">
        <title>Draft genome of Mortierella alpina, strain LL118, isolated from an aspen leaf litter sample.</title>
        <authorList>
            <person name="Yang S."/>
            <person name="Vinatzer B.A."/>
        </authorList>
    </citation>
    <scope>NUCLEOTIDE SEQUENCE</scope>
    <source>
        <strain evidence="2">LL118</strain>
    </source>
</reference>
<dbReference type="InterPro" id="IPR016181">
    <property type="entry name" value="Acyl_CoA_acyltransferase"/>
</dbReference>
<feature type="compositionally biased region" description="Basic and acidic residues" evidence="1">
    <location>
        <begin position="339"/>
        <end position="370"/>
    </location>
</feature>
<evidence type="ECO:0000313" key="2">
    <source>
        <dbReference type="EMBL" id="KAG9321662.1"/>
    </source>
</evidence>
<feature type="region of interest" description="Disordered" evidence="1">
    <location>
        <begin position="335"/>
        <end position="371"/>
    </location>
</feature>
<dbReference type="Proteomes" id="UP000717515">
    <property type="component" value="Unassembled WGS sequence"/>
</dbReference>
<dbReference type="Gene3D" id="3.40.630.30">
    <property type="match status" value="1"/>
</dbReference>
<accession>A0A9P7ZZN6</accession>
<dbReference type="AlphaFoldDB" id="A0A9P7ZZN6"/>
<evidence type="ECO:0000313" key="3">
    <source>
        <dbReference type="Proteomes" id="UP000717515"/>
    </source>
</evidence>
<name>A0A9P7ZZN6_MORAP</name>
<dbReference type="SUPFAM" id="SSF55729">
    <property type="entry name" value="Acyl-CoA N-acyltransferases (Nat)"/>
    <property type="match status" value="1"/>
</dbReference>
<proteinExistence type="predicted"/>
<evidence type="ECO:0000256" key="1">
    <source>
        <dbReference type="SAM" id="MobiDB-lite"/>
    </source>
</evidence>
<dbReference type="EMBL" id="JAIFTL010000190">
    <property type="protein sequence ID" value="KAG9321662.1"/>
    <property type="molecule type" value="Genomic_DNA"/>
</dbReference>
<dbReference type="Pfam" id="PF13527">
    <property type="entry name" value="Acetyltransf_9"/>
    <property type="match status" value="1"/>
</dbReference>
<sequence>PNMTVLQYQTSQRKTIDLGDGLIMRWSTHADTENVGNLIADAFRWVPLGNPLFPRDRVPDDNEVLRAASRRLLSGKSAVMTEYDYALVEDTKREKGFNPIVACVSLHQNRAYYGSVDVTFGKPELIATDPAYRNRGLVRKLMVQMVHPESEARGDILQFIPGIQYFYRQFGYEYGLNLGAGSTIETADAITPLGKDESEPYILRKATEEDIPFLVRMSTPEKMHSNAAVGLYYTREYWQYTVVTAPAEKQFPLDVDRDTRIIVHAASQKPIGFTVSSHAILGPRLEAMALDEDEFSYFDAADSLLRQLVANAKEFVGEQTKGLAEYTKKISETSASAKAETKIAEEPKAAEESKAAEETKTAVEEAKGESQPEEFMPFGLNLHRRHPFGALLALSGKAKPPSDKKPSYRLYTRIGDYATFILAVKPELEKRLANSVLSGVTGTLRLDFFRKVEGQSVKGLEVVFEKGKIVEAKDWNKPDDEGQMLERVGWMKSGKMPNLYLATFHPLTFTNLVTGLRSVEDLVWAHGENAVRDDATTLLLNTLFPKVDHHFDIFDW</sequence>
<feature type="non-terminal residue" evidence="2">
    <location>
        <position position="1"/>
    </location>
</feature>
<gene>
    <name evidence="2" type="ORF">KVV02_004066</name>
</gene>
<organism evidence="2 3">
    <name type="scientific">Mortierella alpina</name>
    <name type="common">Oleaginous fungus</name>
    <name type="synonym">Mortierella renispora</name>
    <dbReference type="NCBI Taxonomy" id="64518"/>
    <lineage>
        <taxon>Eukaryota</taxon>
        <taxon>Fungi</taxon>
        <taxon>Fungi incertae sedis</taxon>
        <taxon>Mucoromycota</taxon>
        <taxon>Mortierellomycotina</taxon>
        <taxon>Mortierellomycetes</taxon>
        <taxon>Mortierellales</taxon>
        <taxon>Mortierellaceae</taxon>
        <taxon>Mortierella</taxon>
    </lineage>
</organism>
<comment type="caution">
    <text evidence="2">The sequence shown here is derived from an EMBL/GenBank/DDBJ whole genome shotgun (WGS) entry which is preliminary data.</text>
</comment>
<protein>
    <submittedName>
        <fullName evidence="2">Uncharacterized protein</fullName>
    </submittedName>
</protein>